<dbReference type="AlphaFoldDB" id="A0A7S3DI12"/>
<dbReference type="EMBL" id="HBIB01031878">
    <property type="protein sequence ID" value="CAE0258353.1"/>
    <property type="molecule type" value="Transcribed_RNA"/>
</dbReference>
<accession>A0A7S3DI12</accession>
<protein>
    <submittedName>
        <fullName evidence="2">Uncharacterized protein</fullName>
    </submittedName>
</protein>
<dbReference type="InterPro" id="IPR015943">
    <property type="entry name" value="WD40/YVTN_repeat-like_dom_sf"/>
</dbReference>
<dbReference type="Gene3D" id="2.130.10.10">
    <property type="entry name" value="YVTN repeat-like/Quinoprotein amine dehydrogenase"/>
    <property type="match status" value="1"/>
</dbReference>
<feature type="compositionally biased region" description="Low complexity" evidence="1">
    <location>
        <begin position="154"/>
        <end position="168"/>
    </location>
</feature>
<proteinExistence type="predicted"/>
<evidence type="ECO:0000256" key="1">
    <source>
        <dbReference type="SAM" id="MobiDB-lite"/>
    </source>
</evidence>
<dbReference type="SUPFAM" id="SSF82171">
    <property type="entry name" value="DPP6 N-terminal domain-like"/>
    <property type="match status" value="1"/>
</dbReference>
<organism evidence="2">
    <name type="scientific">Palpitomonas bilix</name>
    <dbReference type="NCBI Taxonomy" id="652834"/>
    <lineage>
        <taxon>Eukaryota</taxon>
        <taxon>Eukaryota incertae sedis</taxon>
    </lineage>
</organism>
<name>A0A7S3DI12_9EUKA</name>
<evidence type="ECO:0000313" key="2">
    <source>
        <dbReference type="EMBL" id="CAE0258353.1"/>
    </source>
</evidence>
<gene>
    <name evidence="2" type="ORF">PBIL07802_LOCUS20616</name>
</gene>
<reference evidence="2" key="1">
    <citation type="submission" date="2021-01" db="EMBL/GenBank/DDBJ databases">
        <authorList>
            <person name="Corre E."/>
            <person name="Pelletier E."/>
            <person name="Niang G."/>
            <person name="Scheremetjew M."/>
            <person name="Finn R."/>
            <person name="Kale V."/>
            <person name="Holt S."/>
            <person name="Cochrane G."/>
            <person name="Meng A."/>
            <person name="Brown T."/>
            <person name="Cohen L."/>
        </authorList>
    </citation>
    <scope>NUCLEOTIDE SEQUENCE</scope>
    <source>
        <strain evidence="2">NIES-2562</strain>
    </source>
</reference>
<sequence>METVLQYEGKEQVENLTFECWDHNPEACSTCGKMMAISLSTDTNECLVVLYLNEDERSVKTETCKKRKRSESAPPSNLSNQSTKWRVVLSENMQDDVESACFSPCSRYLAALCRNGSLHVWRIGTRRKAVRVNRVWKNEEVIGEPKNRSWEKGPSSTPLSPLSSQSDTLLSDDSIPFFTPFHVKENTEEGEMGWNCFFSPLGDALCVVRQNALQFFRISGEFGTLRPCCTSVLFSSEQEDREGCDINDIYPFPCFYTGKATKGSVRPWHFPAFFIKFANAQRKHDESMKDCVWKCLLLVHENRESGKNHSVGYDVERHARGTMCDAYLLESYIDWGGFEDIEHDLEGSRLVNETLSPTERVLAVGVSSKDSSTGFPRAGILLFHVQRDFLRYLQYLEVEVTAEGDEDREVIDLHFGPNDLVLLALIRIHEVFDVHVYRRDCVEERSCLAPSFVYRRVQILETDLDLDMYGTSNFCFPSHSHIYIMQEGLLEMHKISFRQGDMEEKEAGDMKREKAETMPSFILHAVTSPTSSFPLLSSSVLHF</sequence>
<feature type="region of interest" description="Disordered" evidence="1">
    <location>
        <begin position="146"/>
        <end position="168"/>
    </location>
</feature>